<reference evidence="2" key="1">
    <citation type="submission" date="2022-12" db="EMBL/GenBank/DDBJ databases">
        <authorList>
            <person name="Webb A."/>
        </authorList>
    </citation>
    <scope>NUCLEOTIDE SEQUENCE</scope>
    <source>
        <strain evidence="2">Hp1</strain>
    </source>
</reference>
<keyword evidence="3" id="KW-1185">Reference proteome</keyword>
<accession>A0AAV0UDD7</accession>
<feature type="compositionally biased region" description="Acidic residues" evidence="1">
    <location>
        <begin position="898"/>
        <end position="927"/>
    </location>
</feature>
<dbReference type="AlphaFoldDB" id="A0AAV0UDD7"/>
<evidence type="ECO:0000313" key="3">
    <source>
        <dbReference type="Proteomes" id="UP001162031"/>
    </source>
</evidence>
<feature type="region of interest" description="Disordered" evidence="1">
    <location>
        <begin position="898"/>
        <end position="933"/>
    </location>
</feature>
<organism evidence="2 3">
    <name type="scientific">Hyaloperonospora brassicae</name>
    <name type="common">Brassica downy mildew</name>
    <name type="synonym">Peronospora brassicae</name>
    <dbReference type="NCBI Taxonomy" id="162125"/>
    <lineage>
        <taxon>Eukaryota</taxon>
        <taxon>Sar</taxon>
        <taxon>Stramenopiles</taxon>
        <taxon>Oomycota</taxon>
        <taxon>Peronosporomycetes</taxon>
        <taxon>Peronosporales</taxon>
        <taxon>Peronosporaceae</taxon>
        <taxon>Hyaloperonospora</taxon>
    </lineage>
</organism>
<feature type="compositionally biased region" description="Low complexity" evidence="1">
    <location>
        <begin position="45"/>
        <end position="60"/>
    </location>
</feature>
<protein>
    <submittedName>
        <fullName evidence="2">Uncharacterized protein</fullName>
    </submittedName>
</protein>
<feature type="compositionally biased region" description="Basic and acidic residues" evidence="1">
    <location>
        <begin position="861"/>
        <end position="878"/>
    </location>
</feature>
<dbReference type="Proteomes" id="UP001162031">
    <property type="component" value="Unassembled WGS sequence"/>
</dbReference>
<feature type="region of interest" description="Disordered" evidence="1">
    <location>
        <begin position="45"/>
        <end position="76"/>
    </location>
</feature>
<name>A0AAV0UDD7_HYABA</name>
<feature type="compositionally biased region" description="Acidic residues" evidence="1">
    <location>
        <begin position="650"/>
        <end position="676"/>
    </location>
</feature>
<dbReference type="EMBL" id="CANTFL010001187">
    <property type="protein sequence ID" value="CAI5732924.1"/>
    <property type="molecule type" value="Genomic_DNA"/>
</dbReference>
<feature type="region of interest" description="Disordered" evidence="1">
    <location>
        <begin position="861"/>
        <end position="883"/>
    </location>
</feature>
<feature type="compositionally biased region" description="Polar residues" evidence="1">
    <location>
        <begin position="61"/>
        <end position="76"/>
    </location>
</feature>
<feature type="region of interest" description="Disordered" evidence="1">
    <location>
        <begin position="645"/>
        <end position="694"/>
    </location>
</feature>
<comment type="caution">
    <text evidence="2">The sequence shown here is derived from an EMBL/GenBank/DDBJ whole genome shotgun (WGS) entry which is preliminary data.</text>
</comment>
<proteinExistence type="predicted"/>
<feature type="region of interest" description="Disordered" evidence="1">
    <location>
        <begin position="116"/>
        <end position="138"/>
    </location>
</feature>
<gene>
    <name evidence="2" type="ORF">HBR001_LOCUS5675</name>
</gene>
<evidence type="ECO:0000313" key="2">
    <source>
        <dbReference type="EMBL" id="CAI5732924.1"/>
    </source>
</evidence>
<evidence type="ECO:0000256" key="1">
    <source>
        <dbReference type="SAM" id="MobiDB-lite"/>
    </source>
</evidence>
<sequence>MRVLQRLHSPHAQYRQRLQLLYFRAFTSDTLDPFKHPVLATTSSTNAISSDTSSSPARSALNGSTNGYTSPSMPNETMQFLTSYEDEEQLAQQQQQDLEFTAQRIGFPLSETELKERTEFQVQQQLDQTDGIREESREEATAKAERIMAVLRHSMSELEIGKVIHRIAQYATLPRVTGLSRKQFLRSLETRFGANNTRELGYMLAFLQGRDDVIDQLEVDSRMGDDHAHETEKDPTARATAKTTDDFVVPKIMGLHPDLVADPQFVSIVFCYCRLACLNSLKLMQRPAAGFSRGPKSSLWQVKADFRKVLDMEGFSHYADMLGLEKYTMKDEDEHTDALDAEWEEFNLENDRIDFRMLLSQTQSIVDFMKSELPSETILKMLVAMLASVKTSKLHRKIFQEMVCNVQTAFPETFHEQLLSELVPFLSGDNATYEDFDSKVATTALQHHQMRNEAIIRALLETRMRVGHILIHDIDDVEPAHSIPKKLTPEQHEKVITTAWNIVSVLDDRKYHMFFTRFLKYKLAWRPNRTTFGETFLSDVRKTLGSRDADAIMPMFEEVCQQLSVETLTICRVKLRHSGKLLRGRGALEPLNEAGRERLETAWQPSRCAFYRNLPHGVTKKHLENALAHVGGVKRYFMFSDPINGPPESLLDEEDEEFVDEEEQESEPDATDDEEEGVKKTKKKKSTKAQLNDMKGLKMPKHKRKIVASDKKTPYQAVVEFESERARRMATMRALQIFGVMMSGWNEYRPVFSSPADGRSSIAIIDVPYGTKVGELVDDVNRILSKAGLNMKVSGLVPRGVMLTNGRLDLRFPSFVEAAQVVDLLNAYVSRMKRRRALSKKDMYRFNEYVKLKKRKKLKEKTAEKERKKEEEEQLAREEEGDVHDDEDLLCFGVDEDEDEDEIELDDEVDCDNDCEDEVDDEDDDTEHDERAGVKSKKKYALVVSETLEEYFAEWLEAEANMTEEDLALSKVPRPFDVTWTPIAKPKNKHLYL</sequence>